<feature type="compositionally biased region" description="Basic and acidic residues" evidence="1">
    <location>
        <begin position="43"/>
        <end position="53"/>
    </location>
</feature>
<evidence type="ECO:0000313" key="3">
    <source>
        <dbReference type="Proteomes" id="UP001196413"/>
    </source>
</evidence>
<feature type="region of interest" description="Disordered" evidence="1">
    <location>
        <begin position="35"/>
        <end position="64"/>
    </location>
</feature>
<dbReference type="EMBL" id="JAHQIW010006606">
    <property type="protein sequence ID" value="KAJ1369574.1"/>
    <property type="molecule type" value="Genomic_DNA"/>
</dbReference>
<comment type="caution">
    <text evidence="2">The sequence shown here is derived from an EMBL/GenBank/DDBJ whole genome shotgun (WGS) entry which is preliminary data.</text>
</comment>
<evidence type="ECO:0000256" key="1">
    <source>
        <dbReference type="SAM" id="MobiDB-lite"/>
    </source>
</evidence>
<keyword evidence="3" id="KW-1185">Reference proteome</keyword>
<organism evidence="2 3">
    <name type="scientific">Parelaphostrongylus tenuis</name>
    <name type="common">Meningeal worm</name>
    <dbReference type="NCBI Taxonomy" id="148309"/>
    <lineage>
        <taxon>Eukaryota</taxon>
        <taxon>Metazoa</taxon>
        <taxon>Ecdysozoa</taxon>
        <taxon>Nematoda</taxon>
        <taxon>Chromadorea</taxon>
        <taxon>Rhabditida</taxon>
        <taxon>Rhabditina</taxon>
        <taxon>Rhabditomorpha</taxon>
        <taxon>Strongyloidea</taxon>
        <taxon>Metastrongylidae</taxon>
        <taxon>Parelaphostrongylus</taxon>
    </lineage>
</organism>
<gene>
    <name evidence="2" type="ORF">KIN20_031062</name>
</gene>
<proteinExistence type="predicted"/>
<sequence>ALSTLNSGFADHAFEDVLSYGNGAKCLSKRSMMRRVNKLSQRQKKEGRMEGVKRSAMGEGNQEDELTCSLNVPESYIHTMNTILEIPKRWSK</sequence>
<reference evidence="2" key="1">
    <citation type="submission" date="2021-06" db="EMBL/GenBank/DDBJ databases">
        <title>Parelaphostrongylus tenuis whole genome reference sequence.</title>
        <authorList>
            <person name="Garwood T.J."/>
            <person name="Larsen P.A."/>
            <person name="Fountain-Jones N.M."/>
            <person name="Garbe J.R."/>
            <person name="Macchietto M.G."/>
            <person name="Kania S.A."/>
            <person name="Gerhold R.W."/>
            <person name="Richards J.E."/>
            <person name="Wolf T.M."/>
        </authorList>
    </citation>
    <scope>NUCLEOTIDE SEQUENCE</scope>
    <source>
        <strain evidence="2">MNPRO001-30</strain>
        <tissue evidence="2">Meninges</tissue>
    </source>
</reference>
<dbReference type="AlphaFoldDB" id="A0AAD5WGK8"/>
<name>A0AAD5WGK8_PARTN</name>
<feature type="non-terminal residue" evidence="2">
    <location>
        <position position="1"/>
    </location>
</feature>
<dbReference type="Proteomes" id="UP001196413">
    <property type="component" value="Unassembled WGS sequence"/>
</dbReference>
<evidence type="ECO:0000313" key="2">
    <source>
        <dbReference type="EMBL" id="KAJ1369574.1"/>
    </source>
</evidence>
<protein>
    <submittedName>
        <fullName evidence="2">Uncharacterized protein</fullName>
    </submittedName>
</protein>
<accession>A0AAD5WGK8</accession>